<keyword evidence="6" id="KW-1185">Reference proteome</keyword>
<dbReference type="OrthoDB" id="5418320at2"/>
<evidence type="ECO:0000256" key="2">
    <source>
        <dbReference type="ARBA" id="ARBA00023125"/>
    </source>
</evidence>
<dbReference type="PANTHER" id="PTHR30349:SF41">
    <property type="entry name" value="INTEGRASE_RECOMBINASE PROTEIN MJ0367-RELATED"/>
    <property type="match status" value="1"/>
</dbReference>
<dbReference type="GO" id="GO:0015074">
    <property type="term" value="P:DNA integration"/>
    <property type="evidence" value="ECO:0007669"/>
    <property type="project" value="InterPro"/>
</dbReference>
<dbReference type="PANTHER" id="PTHR30349">
    <property type="entry name" value="PHAGE INTEGRASE-RELATED"/>
    <property type="match status" value="1"/>
</dbReference>
<dbReference type="Gene3D" id="1.10.443.10">
    <property type="entry name" value="Intergrase catalytic core"/>
    <property type="match status" value="1"/>
</dbReference>
<dbReference type="SUPFAM" id="SSF56349">
    <property type="entry name" value="DNA breaking-rejoining enzymes"/>
    <property type="match status" value="1"/>
</dbReference>
<protein>
    <submittedName>
        <fullName evidence="5">Integrase family protein</fullName>
    </submittedName>
</protein>
<evidence type="ECO:0000256" key="3">
    <source>
        <dbReference type="ARBA" id="ARBA00023172"/>
    </source>
</evidence>
<dbReference type="InterPro" id="IPR010998">
    <property type="entry name" value="Integrase_recombinase_N"/>
</dbReference>
<dbReference type="Pfam" id="PF00589">
    <property type="entry name" value="Phage_integrase"/>
    <property type="match status" value="1"/>
</dbReference>
<reference evidence="6" key="1">
    <citation type="submission" date="2017-09" db="EMBL/GenBank/DDBJ databases">
        <authorList>
            <person name="Regsiter A."/>
            <person name="William W."/>
        </authorList>
    </citation>
    <scope>NUCLEOTIDE SEQUENCE [LARGE SCALE GENOMIC DNA]</scope>
    <source>
        <strain evidence="6">500-1</strain>
    </source>
</reference>
<evidence type="ECO:0000313" key="5">
    <source>
        <dbReference type="EMBL" id="SOB59846.1"/>
    </source>
</evidence>
<evidence type="ECO:0000256" key="1">
    <source>
        <dbReference type="ARBA" id="ARBA00008857"/>
    </source>
</evidence>
<dbReference type="InterPro" id="IPR002104">
    <property type="entry name" value="Integrase_catalytic"/>
</dbReference>
<dbReference type="CDD" id="cd00796">
    <property type="entry name" value="INT_Rci_Hp1_C"/>
    <property type="match status" value="1"/>
</dbReference>
<dbReference type="InterPro" id="IPR050090">
    <property type="entry name" value="Tyrosine_recombinase_XerCD"/>
</dbReference>
<gene>
    <name evidence="5" type="ORF">DPRO_2936</name>
</gene>
<dbReference type="PROSITE" id="PS51898">
    <property type="entry name" value="TYR_RECOMBINASE"/>
    <property type="match status" value="1"/>
</dbReference>
<accession>A0A2C8FB28</accession>
<dbReference type="Proteomes" id="UP000219215">
    <property type="component" value="Chromosome DPRO"/>
</dbReference>
<feature type="domain" description="Tyr recombinase" evidence="4">
    <location>
        <begin position="163"/>
        <end position="336"/>
    </location>
</feature>
<organism evidence="5 6">
    <name type="scientific">Pseudodesulfovibrio profundus</name>
    <dbReference type="NCBI Taxonomy" id="57320"/>
    <lineage>
        <taxon>Bacteria</taxon>
        <taxon>Pseudomonadati</taxon>
        <taxon>Thermodesulfobacteriota</taxon>
        <taxon>Desulfovibrionia</taxon>
        <taxon>Desulfovibrionales</taxon>
        <taxon>Desulfovibrionaceae</taxon>
    </lineage>
</organism>
<name>A0A2C8FB28_9BACT</name>
<dbReference type="RefSeq" id="WP_097012655.1">
    <property type="nucleotide sequence ID" value="NZ_LT907975.1"/>
</dbReference>
<comment type="similarity">
    <text evidence="1">Belongs to the 'phage' integrase family.</text>
</comment>
<proteinExistence type="inferred from homology"/>
<dbReference type="AlphaFoldDB" id="A0A2C8FB28"/>
<sequence>MSVGYTKDGRFYVQYRVPHRKSPKREYFGRGIEAKKAAKERDAEVKLMKARHEEVRESDVYLDELAQSYIDHEKAIGKKSIKDLTELANRVNRSYLPALNHAPIHKLKARDFDKLALQYKGLSNCSFNRYLAYLNVIFNFGVDSDYIEKNPMASWWKRVKKQEKPRDLEIGREEIQAIYDNAPPHIKRVIKIIMNTGCRPGQTELLKIKYSDVDFENKVIRIRGTKTIRSDRYVPVQDQFLETIKEWQKSARTEHLVEFRGKPIKCVNGAFLRSVQRAGITKDIVPYHLRHYFASIMVASNVDIKTVSVLLGHSSPAMLFNTYCHLIGDTKRQAIEKLPSF</sequence>
<evidence type="ECO:0000259" key="4">
    <source>
        <dbReference type="PROSITE" id="PS51898"/>
    </source>
</evidence>
<dbReference type="Gene3D" id="1.10.150.130">
    <property type="match status" value="1"/>
</dbReference>
<dbReference type="EMBL" id="LT907975">
    <property type="protein sequence ID" value="SOB59846.1"/>
    <property type="molecule type" value="Genomic_DNA"/>
</dbReference>
<dbReference type="InterPro" id="IPR011010">
    <property type="entry name" value="DNA_brk_join_enz"/>
</dbReference>
<evidence type="ECO:0000313" key="6">
    <source>
        <dbReference type="Proteomes" id="UP000219215"/>
    </source>
</evidence>
<dbReference type="InterPro" id="IPR013762">
    <property type="entry name" value="Integrase-like_cat_sf"/>
</dbReference>
<keyword evidence="2" id="KW-0238">DNA-binding</keyword>
<keyword evidence="3" id="KW-0233">DNA recombination</keyword>
<dbReference type="GO" id="GO:0006310">
    <property type="term" value="P:DNA recombination"/>
    <property type="evidence" value="ECO:0007669"/>
    <property type="project" value="UniProtKB-KW"/>
</dbReference>
<dbReference type="KEGG" id="pprf:DPRO_2936"/>
<dbReference type="GO" id="GO:0003677">
    <property type="term" value="F:DNA binding"/>
    <property type="evidence" value="ECO:0007669"/>
    <property type="project" value="UniProtKB-KW"/>
</dbReference>